<accession>A0A8T9SR42</accession>
<dbReference type="AlphaFoldDB" id="A0A8T9SR42"/>
<dbReference type="RefSeq" id="WP_245091655.1">
    <property type="nucleotide sequence ID" value="NZ_CP095053.1"/>
</dbReference>
<dbReference type="InterPro" id="IPR036249">
    <property type="entry name" value="Thioredoxin-like_sf"/>
</dbReference>
<protein>
    <submittedName>
        <fullName evidence="1">Thioredoxin</fullName>
    </submittedName>
</protein>
<dbReference type="KEGG" id="haei:MUN82_14790"/>
<sequence>MTFVSQLSPPPHTTDTAVLLVLLPITTNDSRQQHRIRVALEQLQQQLSPAIRVLKIDEATHPAVVHSFHAQQLPACVLVRQGVELWRQQGLPDAENEVALLLSKLTYNDPTCTVS</sequence>
<evidence type="ECO:0000313" key="2">
    <source>
        <dbReference type="Proteomes" id="UP000829925"/>
    </source>
</evidence>
<dbReference type="EMBL" id="CP095053">
    <property type="protein sequence ID" value="UOR04207.1"/>
    <property type="molecule type" value="Genomic_DNA"/>
</dbReference>
<keyword evidence="2" id="KW-1185">Reference proteome</keyword>
<name>A0A8T9SR42_9BACT</name>
<reference evidence="1 2" key="1">
    <citation type="submission" date="2022-04" db="EMBL/GenBank/DDBJ databases">
        <title>Hymenobacter sp. isolated from the air.</title>
        <authorList>
            <person name="Won M."/>
            <person name="Lee C.-M."/>
            <person name="Woen H.-Y."/>
            <person name="Kwon S.-W."/>
        </authorList>
    </citation>
    <scope>NUCLEOTIDE SEQUENCE [LARGE SCALE GENOMIC DNA]</scope>
    <source>
        <strain evidence="2">5413 J-13</strain>
    </source>
</reference>
<proteinExistence type="predicted"/>
<gene>
    <name evidence="1" type="ORF">MUN82_14790</name>
</gene>
<dbReference type="Gene3D" id="3.40.30.10">
    <property type="entry name" value="Glutaredoxin"/>
    <property type="match status" value="1"/>
</dbReference>
<dbReference type="SUPFAM" id="SSF52833">
    <property type="entry name" value="Thioredoxin-like"/>
    <property type="match status" value="1"/>
</dbReference>
<evidence type="ECO:0000313" key="1">
    <source>
        <dbReference type="EMBL" id="UOR04207.1"/>
    </source>
</evidence>
<organism evidence="1 2">
    <name type="scientific">Hymenobacter aerilatus</name>
    <dbReference type="NCBI Taxonomy" id="2932251"/>
    <lineage>
        <taxon>Bacteria</taxon>
        <taxon>Pseudomonadati</taxon>
        <taxon>Bacteroidota</taxon>
        <taxon>Cytophagia</taxon>
        <taxon>Cytophagales</taxon>
        <taxon>Hymenobacteraceae</taxon>
        <taxon>Hymenobacter</taxon>
    </lineage>
</organism>
<dbReference type="Proteomes" id="UP000829925">
    <property type="component" value="Chromosome"/>
</dbReference>